<comment type="caution">
    <text evidence="2">The sequence shown here is derived from an EMBL/GenBank/DDBJ whole genome shotgun (WGS) entry which is preliminary data.</text>
</comment>
<sequence>ALRMELGAGGRCGWSADVVPAAGSGAEDEQGVHDRGHGRRSRAGGIHGKFCKAEEVDAKVRLVIEGEDGRQLRARVAARREEAKAALEEGGSSRASFARFLLDVDNL</sequence>
<dbReference type="OrthoDB" id="5835829at2759"/>
<reference evidence="2" key="2">
    <citation type="submission" date="2020-03" db="EMBL/GenBank/DDBJ databases">
        <title>The second near-complete assembly of the hexaploid bread wheat (Triticum aestivum) genome.</title>
        <authorList>
            <person name="Zimin A.V."/>
            <person name="Puiu D."/>
            <person name="Shumante A."/>
            <person name="Alonge M."/>
            <person name="Salzberg S.L."/>
        </authorList>
    </citation>
    <scope>NUCLEOTIDE SEQUENCE</scope>
    <source>
        <tissue evidence="2">Leaf</tissue>
    </source>
</reference>
<evidence type="ECO:0000256" key="1">
    <source>
        <dbReference type="SAM" id="MobiDB-lite"/>
    </source>
</evidence>
<dbReference type="Gene3D" id="3.40.50.2000">
    <property type="entry name" value="Glycogen Phosphorylase B"/>
    <property type="match status" value="2"/>
</dbReference>
<feature type="region of interest" description="Disordered" evidence="1">
    <location>
        <begin position="23"/>
        <end position="44"/>
    </location>
</feature>
<dbReference type="Proteomes" id="UP000815260">
    <property type="component" value="Chromosome 1D"/>
</dbReference>
<proteinExistence type="predicted"/>
<dbReference type="SUPFAM" id="SSF53756">
    <property type="entry name" value="UDP-Glycosyltransferase/glycogen phosphorylase"/>
    <property type="match status" value="1"/>
</dbReference>
<feature type="non-terminal residue" evidence="2">
    <location>
        <position position="107"/>
    </location>
</feature>
<gene>
    <name evidence="2" type="ORF">CFC21_014051</name>
</gene>
<dbReference type="EMBL" id="CM022213">
    <property type="protein sequence ID" value="KAF6997882.1"/>
    <property type="molecule type" value="Genomic_DNA"/>
</dbReference>
<protein>
    <submittedName>
        <fullName evidence="2">Uncharacterized protein</fullName>
    </submittedName>
</protein>
<evidence type="ECO:0000313" key="2">
    <source>
        <dbReference type="EMBL" id="KAF6997882.1"/>
    </source>
</evidence>
<accession>A0A9R1DTK1</accession>
<reference evidence="2" key="1">
    <citation type="journal article" date="2017" name="Gigascience">
        <title>The first near-complete assembly of the hexaploid bread wheat genome, Triticum aestivum.</title>
        <authorList>
            <person name="Zimin A.V."/>
            <person name="Puiu D."/>
            <person name="Hall R."/>
            <person name="Kingan S."/>
            <person name="Clavijo B.J."/>
            <person name="Salzberg S.L."/>
        </authorList>
    </citation>
    <scope>NUCLEOTIDE SEQUENCE</scope>
    <source>
        <tissue evidence="2">Leaf</tissue>
    </source>
</reference>
<organism evidence="2">
    <name type="scientific">Triticum aestivum</name>
    <name type="common">Wheat</name>
    <dbReference type="NCBI Taxonomy" id="4565"/>
    <lineage>
        <taxon>Eukaryota</taxon>
        <taxon>Viridiplantae</taxon>
        <taxon>Streptophyta</taxon>
        <taxon>Embryophyta</taxon>
        <taxon>Tracheophyta</taxon>
        <taxon>Spermatophyta</taxon>
        <taxon>Magnoliopsida</taxon>
        <taxon>Liliopsida</taxon>
        <taxon>Poales</taxon>
        <taxon>Poaceae</taxon>
        <taxon>BOP clade</taxon>
        <taxon>Pooideae</taxon>
        <taxon>Triticodae</taxon>
        <taxon>Triticeae</taxon>
        <taxon>Triticinae</taxon>
        <taxon>Triticum</taxon>
    </lineage>
</organism>
<dbReference type="AlphaFoldDB" id="A0A9R1DTK1"/>
<feature type="non-terminal residue" evidence="2">
    <location>
        <position position="1"/>
    </location>
</feature>
<name>A0A9R1DTK1_WHEAT</name>